<reference evidence="1" key="1">
    <citation type="journal article" date="2014" name="Int. J. Syst. Evol. Microbiol.">
        <title>Complete genome sequence of Corynebacterium casei LMG S-19264T (=DSM 44701T), isolated from a smear-ripened cheese.</title>
        <authorList>
            <consortium name="US DOE Joint Genome Institute (JGI-PGF)"/>
            <person name="Walter F."/>
            <person name="Albersmeier A."/>
            <person name="Kalinowski J."/>
            <person name="Ruckert C."/>
        </authorList>
    </citation>
    <scope>NUCLEOTIDE SEQUENCE</scope>
    <source>
        <strain evidence="1">KCTC 12113</strain>
    </source>
</reference>
<evidence type="ECO:0000313" key="2">
    <source>
        <dbReference type="Proteomes" id="UP000634668"/>
    </source>
</evidence>
<protein>
    <recommendedName>
        <fullName evidence="3">N-acetyltransferase domain-containing protein</fullName>
    </recommendedName>
</protein>
<dbReference type="Gene3D" id="3.40.630.30">
    <property type="match status" value="1"/>
</dbReference>
<keyword evidence="2" id="KW-1185">Reference proteome</keyword>
<sequence>MIENIIHNNENLNVSLDTKKLEVRGEFSDGTKAFILNYDIFGTSIKIYDFKVYRKREGLGTNVLTEFELCAKKNGFKKIYGELTNSPDYSSPDVLIEFYNKMGYNVKPKNHGMQYAEISKNT</sequence>
<proteinExistence type="predicted"/>
<name>A0A918J0V9_9FLAO</name>
<evidence type="ECO:0008006" key="3">
    <source>
        <dbReference type="Google" id="ProtNLM"/>
    </source>
</evidence>
<evidence type="ECO:0000313" key="1">
    <source>
        <dbReference type="EMBL" id="GGW41624.1"/>
    </source>
</evidence>
<dbReference type="Proteomes" id="UP000634668">
    <property type="component" value="Unassembled WGS sequence"/>
</dbReference>
<dbReference type="AlphaFoldDB" id="A0A918J0V9"/>
<reference evidence="1" key="2">
    <citation type="submission" date="2020-09" db="EMBL/GenBank/DDBJ databases">
        <authorList>
            <person name="Sun Q."/>
            <person name="Kim S."/>
        </authorList>
    </citation>
    <scope>NUCLEOTIDE SEQUENCE</scope>
    <source>
        <strain evidence="1">KCTC 12113</strain>
    </source>
</reference>
<comment type="caution">
    <text evidence="1">The sequence shown here is derived from an EMBL/GenBank/DDBJ whole genome shotgun (WGS) entry which is preliminary data.</text>
</comment>
<dbReference type="EMBL" id="BMWP01000020">
    <property type="protein sequence ID" value="GGW41624.1"/>
    <property type="molecule type" value="Genomic_DNA"/>
</dbReference>
<organism evidence="1 2">
    <name type="scientific">Arenibacter certesii</name>
    <dbReference type="NCBI Taxonomy" id="228955"/>
    <lineage>
        <taxon>Bacteria</taxon>
        <taxon>Pseudomonadati</taxon>
        <taxon>Bacteroidota</taxon>
        <taxon>Flavobacteriia</taxon>
        <taxon>Flavobacteriales</taxon>
        <taxon>Flavobacteriaceae</taxon>
        <taxon>Arenibacter</taxon>
    </lineage>
</organism>
<gene>
    <name evidence="1" type="ORF">GCM10007383_27990</name>
</gene>
<dbReference type="RefSeq" id="WP_026814197.1">
    <property type="nucleotide sequence ID" value="NZ_BMWP01000020.1"/>
</dbReference>
<accession>A0A918J0V9</accession>